<reference evidence="6" key="2">
    <citation type="submission" date="2016-02" db="EMBL/GenBank/DDBJ databases">
        <title>Genome sequencing of Aspergillus luchuensis NBRC 4314.</title>
        <authorList>
            <person name="Yamada O."/>
        </authorList>
    </citation>
    <scope>NUCLEOTIDE SEQUENCE [LARGE SCALE GENOMIC DNA]</scope>
    <source>
        <strain evidence="6">RIB 2604</strain>
    </source>
</reference>
<comment type="caution">
    <text evidence="5">The sequence shown here is derived from an EMBL/GenBank/DDBJ whole genome shotgun (WGS) entry which is preliminary data.</text>
</comment>
<gene>
    <name evidence="5" type="ORF">RIB2604_02007110</name>
</gene>
<evidence type="ECO:0000259" key="4">
    <source>
        <dbReference type="Pfam" id="PF00391"/>
    </source>
</evidence>
<reference evidence="5 6" key="1">
    <citation type="journal article" date="2016" name="DNA Res.">
        <title>Genome sequence of Aspergillus luchuensis NBRC 4314.</title>
        <authorList>
            <person name="Yamada O."/>
            <person name="Machida M."/>
            <person name="Hosoyama A."/>
            <person name="Goto M."/>
            <person name="Takahashi T."/>
            <person name="Futagami T."/>
            <person name="Yamagata Y."/>
            <person name="Takeuchi M."/>
            <person name="Kobayashi T."/>
            <person name="Koike H."/>
            <person name="Abe K."/>
            <person name="Asai K."/>
            <person name="Arita M."/>
            <person name="Fujita N."/>
            <person name="Fukuda K."/>
            <person name="Higa K."/>
            <person name="Horikawa H."/>
            <person name="Ishikawa T."/>
            <person name="Jinno K."/>
            <person name="Kato Y."/>
            <person name="Kirimura K."/>
            <person name="Mizutani O."/>
            <person name="Nakasone K."/>
            <person name="Sano M."/>
            <person name="Shiraishi Y."/>
            <person name="Tsukahara M."/>
            <person name="Gomi K."/>
        </authorList>
    </citation>
    <scope>NUCLEOTIDE SEQUENCE [LARGE SCALE GENOMIC DNA]</scope>
    <source>
        <strain evidence="5 6">RIB 2604</strain>
    </source>
</reference>
<dbReference type="Gene3D" id="3.50.30.10">
    <property type="entry name" value="Phosphohistidine domain"/>
    <property type="match status" value="1"/>
</dbReference>
<name>A0A146FLC0_ASPKA</name>
<evidence type="ECO:0000313" key="6">
    <source>
        <dbReference type="Proteomes" id="UP000075230"/>
    </source>
</evidence>
<dbReference type="Pfam" id="PF00391">
    <property type="entry name" value="PEP-utilizers"/>
    <property type="match status" value="1"/>
</dbReference>
<evidence type="ECO:0000313" key="5">
    <source>
        <dbReference type="EMBL" id="GAT26132.1"/>
    </source>
</evidence>
<dbReference type="PANTHER" id="PTHR43030">
    <property type="entry name" value="PHOSPHOENOLPYRUVATE SYNTHASE"/>
    <property type="match status" value="1"/>
</dbReference>
<dbReference type="PANTHER" id="PTHR43030:SF1">
    <property type="entry name" value="PHOSPHOENOLPYRUVATE SYNTHASE"/>
    <property type="match status" value="1"/>
</dbReference>
<protein>
    <submittedName>
        <fullName evidence="5">Glycogen debranching enzyme Gdb1</fullName>
    </submittedName>
</protein>
<feature type="domain" description="PEP-utilising enzyme mobile" evidence="4">
    <location>
        <begin position="1"/>
        <end position="50"/>
    </location>
</feature>
<proteinExistence type="inferred from homology"/>
<evidence type="ECO:0000256" key="1">
    <source>
        <dbReference type="ARBA" id="ARBA00007837"/>
    </source>
</evidence>
<comment type="similarity">
    <text evidence="1">Belongs to the PEP-utilizing enzyme family.</text>
</comment>
<sequence length="51" mass="5319">MKRAVAVITDHNSHTSQAAIVSYEIGVPVIVGTHDATNVLHSGQDMAVSCS</sequence>
<evidence type="ECO:0000256" key="2">
    <source>
        <dbReference type="ARBA" id="ARBA00022741"/>
    </source>
</evidence>
<organism evidence="5 6">
    <name type="scientific">Aspergillus kawachii</name>
    <name type="common">White koji mold</name>
    <name type="synonym">Aspergillus awamori var. kawachi</name>
    <dbReference type="NCBI Taxonomy" id="1069201"/>
    <lineage>
        <taxon>Eukaryota</taxon>
        <taxon>Fungi</taxon>
        <taxon>Dikarya</taxon>
        <taxon>Ascomycota</taxon>
        <taxon>Pezizomycotina</taxon>
        <taxon>Eurotiomycetes</taxon>
        <taxon>Eurotiomycetidae</taxon>
        <taxon>Eurotiales</taxon>
        <taxon>Aspergillaceae</taxon>
        <taxon>Aspergillus</taxon>
        <taxon>Aspergillus subgen. Circumdati</taxon>
    </lineage>
</organism>
<dbReference type="InterPro" id="IPR008279">
    <property type="entry name" value="PEP-util_enz_mobile_dom"/>
</dbReference>
<dbReference type="AlphaFoldDB" id="A0A146FLC0"/>
<keyword evidence="2" id="KW-0547">Nucleotide-binding</keyword>
<dbReference type="GO" id="GO:0008986">
    <property type="term" value="F:pyruvate, water dikinase activity"/>
    <property type="evidence" value="ECO:0007669"/>
    <property type="project" value="InterPro"/>
</dbReference>
<dbReference type="Proteomes" id="UP000075230">
    <property type="component" value="Unassembled WGS sequence"/>
</dbReference>
<keyword evidence="3" id="KW-0067">ATP-binding</keyword>
<dbReference type="InterPro" id="IPR036637">
    <property type="entry name" value="Phosphohistidine_dom_sf"/>
</dbReference>
<evidence type="ECO:0000256" key="3">
    <source>
        <dbReference type="ARBA" id="ARBA00022840"/>
    </source>
</evidence>
<accession>A0A146FLC0</accession>
<dbReference type="SUPFAM" id="SSF52009">
    <property type="entry name" value="Phosphohistidine domain"/>
    <property type="match status" value="1"/>
</dbReference>
<dbReference type="EMBL" id="BCWF01000020">
    <property type="protein sequence ID" value="GAT26132.1"/>
    <property type="molecule type" value="Genomic_DNA"/>
</dbReference>
<dbReference type="GO" id="GO:0005524">
    <property type="term" value="F:ATP binding"/>
    <property type="evidence" value="ECO:0007669"/>
    <property type="project" value="UniProtKB-KW"/>
</dbReference>
<dbReference type="InterPro" id="IPR006319">
    <property type="entry name" value="PEP_synth"/>
</dbReference>